<gene>
    <name evidence="4" type="ORF">MGAL_10B034401</name>
</gene>
<name>A0A8B6DWA7_MYTGA</name>
<accession>A0A8B6DWA7</accession>
<dbReference type="PANTHER" id="PTHR11783">
    <property type="entry name" value="SULFOTRANSFERASE SULT"/>
    <property type="match status" value="1"/>
</dbReference>
<keyword evidence="2" id="KW-0808">Transferase</keyword>
<comment type="caution">
    <text evidence="4">The sequence shown here is derived from an EMBL/GenBank/DDBJ whole genome shotgun (WGS) entry which is preliminary data.</text>
</comment>
<feature type="domain" description="Sulfotransferase" evidence="3">
    <location>
        <begin position="498"/>
        <end position="651"/>
    </location>
</feature>
<comment type="similarity">
    <text evidence="1">Belongs to the sulfotransferase 1 family.</text>
</comment>
<dbReference type="SUPFAM" id="SSF52540">
    <property type="entry name" value="P-loop containing nucleoside triphosphate hydrolases"/>
    <property type="match status" value="3"/>
</dbReference>
<evidence type="ECO:0000256" key="1">
    <source>
        <dbReference type="ARBA" id="ARBA00005771"/>
    </source>
</evidence>
<proteinExistence type="inferred from homology"/>
<feature type="domain" description="Sulfotransferase" evidence="3">
    <location>
        <begin position="274"/>
        <end position="469"/>
    </location>
</feature>
<evidence type="ECO:0000256" key="2">
    <source>
        <dbReference type="ARBA" id="ARBA00022679"/>
    </source>
</evidence>
<reference evidence="4" key="1">
    <citation type="submission" date="2018-11" db="EMBL/GenBank/DDBJ databases">
        <authorList>
            <person name="Alioto T."/>
            <person name="Alioto T."/>
        </authorList>
    </citation>
    <scope>NUCLEOTIDE SEQUENCE</scope>
</reference>
<dbReference type="Gene3D" id="3.40.50.300">
    <property type="entry name" value="P-loop containing nucleotide triphosphate hydrolases"/>
    <property type="match status" value="4"/>
</dbReference>
<dbReference type="InterPro" id="IPR000863">
    <property type="entry name" value="Sulfotransferase_dom"/>
</dbReference>
<evidence type="ECO:0000313" key="4">
    <source>
        <dbReference type="EMBL" id="VDI24741.1"/>
    </source>
</evidence>
<keyword evidence="5" id="KW-1185">Reference proteome</keyword>
<dbReference type="GO" id="GO:0008146">
    <property type="term" value="F:sulfotransferase activity"/>
    <property type="evidence" value="ECO:0007669"/>
    <property type="project" value="InterPro"/>
</dbReference>
<evidence type="ECO:0000313" key="5">
    <source>
        <dbReference type="Proteomes" id="UP000596742"/>
    </source>
</evidence>
<sequence>FLRELTNTNDNHSSIDNPQRYVIRSNRFYNVGPFCTGSISLQVVIYSPRTRDDDIMICNYPKSGTHWIWEIVQMLYRQQAEFVNVTKDDWMIECITKEKFDGLTSPRILNSHLYHSMLPQDFLRRKCKIIYTIRNPKDVAVSFYHHHRNILMTTPLIISLGLIILQNNIKEIKRLAEFLCIKCEDQLIGEIGTKCQIENMKREKIQNNEDWRDNTAGMYREGKDHLTMPLKDLVDSEGKCMTVLDVDGFLLPDFKFPSQEDDFRSMADHFVARDDDVLLCNYPKSGTHWVWEIIQMLHTQKAELIEYSKMKCMIESMSKESFDSLPSPRILNTHLEFSMLPKDFLRRKCKIVYTLRNPKDVAVSYYHHHRGLLMYNYDGSWDGYLERFLEGNLDYMSWFDNVRNWHKDIKEHKDYPIHVIHYEDMHKNGIEEIRKLAKFLEKPYNEKLLKGIQDKCQFEMMQKGKCHANFFWKENTAGIYREGKLSKMKIADRLNSRDDDILLCNYPKSGTHWVWEIIQMLSTQKAELIEHTKMKGMIESMSKKSFDSLPSPRILNTHLEFIMLPTDCLKRKCKIVYTMRNPKDVAVSYYYHHHGLLMYNYDGSWDGFLERFLEGNIDYMSWFDNVRNWHKAIQEHKDYPIHVIHYEDMQQ</sequence>
<feature type="non-terminal residue" evidence="4">
    <location>
        <position position="1"/>
    </location>
</feature>
<protein>
    <recommendedName>
        <fullName evidence="3">Sulfotransferase domain-containing protein</fullName>
    </recommendedName>
</protein>
<dbReference type="Pfam" id="PF00685">
    <property type="entry name" value="Sulfotransfer_1"/>
    <property type="match status" value="3"/>
</dbReference>
<dbReference type="EMBL" id="UYJE01004068">
    <property type="protein sequence ID" value="VDI24741.1"/>
    <property type="molecule type" value="Genomic_DNA"/>
</dbReference>
<feature type="domain" description="Sulfotransferase" evidence="3">
    <location>
        <begin position="52"/>
        <end position="150"/>
    </location>
</feature>
<dbReference type="OrthoDB" id="205623at2759"/>
<evidence type="ECO:0000259" key="3">
    <source>
        <dbReference type="Pfam" id="PF00685"/>
    </source>
</evidence>
<organism evidence="4 5">
    <name type="scientific">Mytilus galloprovincialis</name>
    <name type="common">Mediterranean mussel</name>
    <dbReference type="NCBI Taxonomy" id="29158"/>
    <lineage>
        <taxon>Eukaryota</taxon>
        <taxon>Metazoa</taxon>
        <taxon>Spiralia</taxon>
        <taxon>Lophotrochozoa</taxon>
        <taxon>Mollusca</taxon>
        <taxon>Bivalvia</taxon>
        <taxon>Autobranchia</taxon>
        <taxon>Pteriomorphia</taxon>
        <taxon>Mytilida</taxon>
        <taxon>Mytiloidea</taxon>
        <taxon>Mytilidae</taxon>
        <taxon>Mytilinae</taxon>
        <taxon>Mytilus</taxon>
    </lineage>
</organism>
<dbReference type="Proteomes" id="UP000596742">
    <property type="component" value="Unassembled WGS sequence"/>
</dbReference>
<dbReference type="AlphaFoldDB" id="A0A8B6DWA7"/>
<feature type="non-terminal residue" evidence="4">
    <location>
        <position position="651"/>
    </location>
</feature>
<dbReference type="InterPro" id="IPR027417">
    <property type="entry name" value="P-loop_NTPase"/>
</dbReference>